<dbReference type="EMBL" id="CAKKTJ010000193">
    <property type="protein sequence ID" value="CAH0477781.1"/>
    <property type="molecule type" value="Genomic_DNA"/>
</dbReference>
<dbReference type="GO" id="GO:0005524">
    <property type="term" value="F:ATP binding"/>
    <property type="evidence" value="ECO:0007669"/>
    <property type="project" value="UniProtKB-KW"/>
</dbReference>
<evidence type="ECO:0000313" key="5">
    <source>
        <dbReference type="EMBL" id="CAH0477781.1"/>
    </source>
</evidence>
<dbReference type="GO" id="GO:0000049">
    <property type="term" value="F:tRNA binding"/>
    <property type="evidence" value="ECO:0007669"/>
    <property type="project" value="TreeGrafter"/>
</dbReference>
<gene>
    <name evidence="5" type="ORF">PBS003_LOCUS4511</name>
</gene>
<dbReference type="Proteomes" id="UP001160483">
    <property type="component" value="Unassembled WGS sequence"/>
</dbReference>
<name>A0AAU9L1T8_9STRA</name>
<keyword evidence="1" id="KW-0547">Nucleotide-binding</keyword>
<sequence length="312" mass="37195">MLNLQYHYDWLKRDWFMNMTVYGLVQKLVALLGFLCIFFNILLPVLAFFMRLLFVDVPHEWRVLLLRRAQQHELQRLQRRVDVLTRRKEAEEQETWQLGRATTNCGFGLLYVNIPVATCRERNADRSDGARVPHEVFERMVTTLEAATGHQISWEVNTWEVNEMDNAFINARKVMDALVQQAYHELKDRRLVQTDAKKKLDRQHRDQQATQQNVLHLVDLQLRRWIATRLHDEKTPTPEVSKLQLAYQLNQRRKSYLASLKHSYSNVADRSREQRKSVNEVDLLVNEFKHWVNNIHEYYVNWQHSEASAFGR</sequence>
<organism evidence="5 6">
    <name type="scientific">Peronospora belbahrii</name>
    <dbReference type="NCBI Taxonomy" id="622444"/>
    <lineage>
        <taxon>Eukaryota</taxon>
        <taxon>Sar</taxon>
        <taxon>Stramenopiles</taxon>
        <taxon>Oomycota</taxon>
        <taxon>Peronosporomycetes</taxon>
        <taxon>Peronosporales</taxon>
        <taxon>Peronosporaceae</taxon>
        <taxon>Peronospora</taxon>
    </lineage>
</organism>
<feature type="coiled-coil region" evidence="3">
    <location>
        <begin position="67"/>
        <end position="94"/>
    </location>
</feature>
<protein>
    <submittedName>
        <fullName evidence="5">Uncharacterized protein</fullName>
    </submittedName>
</protein>
<dbReference type="Pfam" id="PF08433">
    <property type="entry name" value="KTI12"/>
    <property type="match status" value="1"/>
</dbReference>
<proteinExistence type="predicted"/>
<evidence type="ECO:0000256" key="1">
    <source>
        <dbReference type="ARBA" id="ARBA00022741"/>
    </source>
</evidence>
<keyword evidence="4" id="KW-0812">Transmembrane</keyword>
<feature type="transmembrane region" description="Helical" evidence="4">
    <location>
        <begin position="28"/>
        <end position="54"/>
    </location>
</feature>
<reference evidence="5" key="1">
    <citation type="submission" date="2021-11" db="EMBL/GenBank/DDBJ databases">
        <authorList>
            <person name="Islam A."/>
            <person name="Islam S."/>
            <person name="Flora M.S."/>
            <person name="Rahman M."/>
            <person name="Ziaur R.M."/>
            <person name="Epstein J.H."/>
            <person name="Hassan M."/>
            <person name="Klassen M."/>
            <person name="Woodard K."/>
            <person name="Webb A."/>
            <person name="Webby R.J."/>
            <person name="El Zowalaty M.E."/>
        </authorList>
    </citation>
    <scope>NUCLEOTIDE SEQUENCE</scope>
    <source>
        <strain evidence="5">Pbs3</strain>
    </source>
</reference>
<keyword evidence="3" id="KW-0175">Coiled coil</keyword>
<evidence type="ECO:0000256" key="3">
    <source>
        <dbReference type="SAM" id="Coils"/>
    </source>
</evidence>
<dbReference type="AlphaFoldDB" id="A0AAU9L1T8"/>
<evidence type="ECO:0000313" key="6">
    <source>
        <dbReference type="Proteomes" id="UP001160483"/>
    </source>
</evidence>
<dbReference type="Gene3D" id="3.40.50.300">
    <property type="entry name" value="P-loop containing nucleotide triphosphate hydrolases"/>
    <property type="match status" value="1"/>
</dbReference>
<evidence type="ECO:0000256" key="2">
    <source>
        <dbReference type="ARBA" id="ARBA00022840"/>
    </source>
</evidence>
<keyword evidence="4" id="KW-0472">Membrane</keyword>
<keyword evidence="4" id="KW-1133">Transmembrane helix</keyword>
<evidence type="ECO:0000256" key="4">
    <source>
        <dbReference type="SAM" id="Phobius"/>
    </source>
</evidence>
<dbReference type="PANTHER" id="PTHR20873:SF0">
    <property type="entry name" value="L-SERYL-TRNA(SEC) KINASE"/>
    <property type="match status" value="1"/>
</dbReference>
<keyword evidence="2" id="KW-0067">ATP-binding</keyword>
<accession>A0AAU9L1T8</accession>
<dbReference type="InterPro" id="IPR027417">
    <property type="entry name" value="P-loop_NTPase"/>
</dbReference>
<comment type="caution">
    <text evidence="5">The sequence shown here is derived from an EMBL/GenBank/DDBJ whole genome shotgun (WGS) entry which is preliminary data.</text>
</comment>
<dbReference type="GO" id="GO:0016301">
    <property type="term" value="F:kinase activity"/>
    <property type="evidence" value="ECO:0007669"/>
    <property type="project" value="TreeGrafter"/>
</dbReference>
<dbReference type="InterPro" id="IPR013641">
    <property type="entry name" value="KTI12/PSTK"/>
</dbReference>
<dbReference type="InterPro" id="IPR052648">
    <property type="entry name" value="Ser-tRNA(Sec)_kinase"/>
</dbReference>
<dbReference type="PANTHER" id="PTHR20873">
    <property type="entry name" value="L-SERYL-TRNA(SEC) KINASE"/>
    <property type="match status" value="1"/>
</dbReference>